<organism evidence="8 9">
    <name type="scientific">Arthrobacter vasquezii</name>
    <dbReference type="NCBI Taxonomy" id="2977629"/>
    <lineage>
        <taxon>Bacteria</taxon>
        <taxon>Bacillati</taxon>
        <taxon>Actinomycetota</taxon>
        <taxon>Actinomycetes</taxon>
        <taxon>Micrococcales</taxon>
        <taxon>Micrococcaceae</taxon>
        <taxon>Arthrobacter</taxon>
    </lineage>
</organism>
<keyword evidence="2" id="KW-0201">Cytochrome c-type biogenesis</keyword>
<dbReference type="CDD" id="cd02966">
    <property type="entry name" value="TlpA_like_family"/>
    <property type="match status" value="1"/>
</dbReference>
<evidence type="ECO:0000256" key="1">
    <source>
        <dbReference type="ARBA" id="ARBA00004196"/>
    </source>
</evidence>
<protein>
    <submittedName>
        <fullName evidence="8">TlpA disulfide reductase family protein</fullName>
    </submittedName>
</protein>
<keyword evidence="4" id="KW-1015">Disulfide bond</keyword>
<proteinExistence type="predicted"/>
<evidence type="ECO:0000256" key="2">
    <source>
        <dbReference type="ARBA" id="ARBA00022748"/>
    </source>
</evidence>
<evidence type="ECO:0000259" key="7">
    <source>
        <dbReference type="PROSITE" id="PS51352"/>
    </source>
</evidence>
<dbReference type="EMBL" id="JAROKN010000087">
    <property type="protein sequence ID" value="MDF9279489.1"/>
    <property type="molecule type" value="Genomic_DNA"/>
</dbReference>
<dbReference type="InterPro" id="IPR013766">
    <property type="entry name" value="Thioredoxin_domain"/>
</dbReference>
<keyword evidence="3" id="KW-0812">Transmembrane</keyword>
<accession>A0ABT6CZQ6</accession>
<dbReference type="InterPro" id="IPR036249">
    <property type="entry name" value="Thioredoxin-like_sf"/>
</dbReference>
<reference evidence="8 9" key="1">
    <citation type="journal article" date="2023" name="Int. J. Syst. Evol. Microbiol.">
        <title>Arthrobacter vasquezii sp. nov., isolated from a soil sample from Union Glacier, Antarctica.</title>
        <authorList>
            <person name="Valenzuela-Ibaceta F."/>
            <person name="Carrasco V."/>
            <person name="Lagos-Moraga S."/>
            <person name="Dietz-Vargas C."/>
            <person name="Navarro C.A."/>
            <person name="Perez-Donoso J.M."/>
        </authorList>
    </citation>
    <scope>NUCLEOTIDE SEQUENCE [LARGE SCALE GENOMIC DNA]</scope>
    <source>
        <strain evidence="8 9">EH-1B-1</strain>
    </source>
</reference>
<dbReference type="RefSeq" id="WP_277359801.1">
    <property type="nucleotide sequence ID" value="NZ_JAROKN010000087.1"/>
</dbReference>
<dbReference type="SUPFAM" id="SSF52833">
    <property type="entry name" value="Thioredoxin-like"/>
    <property type="match status" value="1"/>
</dbReference>
<evidence type="ECO:0000256" key="6">
    <source>
        <dbReference type="SAM" id="SignalP"/>
    </source>
</evidence>
<dbReference type="PANTHER" id="PTHR42852:SF6">
    <property type="entry name" value="THIOL:DISULFIDE INTERCHANGE PROTEIN DSBE"/>
    <property type="match status" value="1"/>
</dbReference>
<feature type="signal peptide" evidence="6">
    <location>
        <begin position="1"/>
        <end position="20"/>
    </location>
</feature>
<name>A0ABT6CZQ6_9MICC</name>
<sequence>MNLPVLFLTLSLLISGCAATDPLAQQAKAGDNKNYIAGDGSVSEYAPETRGEPVELTAELYDGTVISSADWTRQVTVLNVWYAACAPCRVEAPDLQALSQEHQQDGVQFFGVNIRDQRPTAEAFERNFGITYPSFNDQDGTVQFTMAEYVPAQAVPSTLVLDRQGRVAARIIGLAEKSTLKALITDVVAEQ</sequence>
<keyword evidence="9" id="KW-1185">Reference proteome</keyword>
<evidence type="ECO:0000313" key="9">
    <source>
        <dbReference type="Proteomes" id="UP001220456"/>
    </source>
</evidence>
<feature type="domain" description="Thioredoxin" evidence="7">
    <location>
        <begin position="45"/>
        <end position="189"/>
    </location>
</feature>
<comment type="caution">
    <text evidence="8">The sequence shown here is derived from an EMBL/GenBank/DDBJ whole genome shotgun (WGS) entry which is preliminary data.</text>
</comment>
<dbReference type="PANTHER" id="PTHR42852">
    <property type="entry name" value="THIOL:DISULFIDE INTERCHANGE PROTEIN DSBE"/>
    <property type="match status" value="1"/>
</dbReference>
<dbReference type="InterPro" id="IPR050553">
    <property type="entry name" value="Thioredoxin_ResA/DsbE_sf"/>
</dbReference>
<evidence type="ECO:0000313" key="8">
    <source>
        <dbReference type="EMBL" id="MDF9279489.1"/>
    </source>
</evidence>
<dbReference type="PROSITE" id="PS51352">
    <property type="entry name" value="THIOREDOXIN_2"/>
    <property type="match status" value="1"/>
</dbReference>
<comment type="subcellular location">
    <subcellularLocation>
        <location evidence="1">Cell envelope</location>
    </subcellularLocation>
</comment>
<evidence type="ECO:0000256" key="5">
    <source>
        <dbReference type="ARBA" id="ARBA00023284"/>
    </source>
</evidence>
<dbReference type="Gene3D" id="3.40.30.10">
    <property type="entry name" value="Glutaredoxin"/>
    <property type="match status" value="1"/>
</dbReference>
<evidence type="ECO:0000256" key="4">
    <source>
        <dbReference type="ARBA" id="ARBA00023157"/>
    </source>
</evidence>
<dbReference type="InterPro" id="IPR013740">
    <property type="entry name" value="Redoxin"/>
</dbReference>
<keyword evidence="6" id="KW-0732">Signal</keyword>
<gene>
    <name evidence="8" type="ORF">P4U43_17010</name>
</gene>
<dbReference type="Pfam" id="PF08534">
    <property type="entry name" value="Redoxin"/>
    <property type="match status" value="1"/>
</dbReference>
<feature type="chain" id="PRO_5046351188" evidence="6">
    <location>
        <begin position="21"/>
        <end position="191"/>
    </location>
</feature>
<keyword evidence="5" id="KW-0676">Redox-active center</keyword>
<dbReference type="Proteomes" id="UP001220456">
    <property type="component" value="Unassembled WGS sequence"/>
</dbReference>
<keyword evidence="3" id="KW-0735">Signal-anchor</keyword>
<evidence type="ECO:0000256" key="3">
    <source>
        <dbReference type="ARBA" id="ARBA00022968"/>
    </source>
</evidence>